<comment type="caution">
    <text evidence="2">The sequence shown here is derived from an EMBL/GenBank/DDBJ whole genome shotgun (WGS) entry which is preliminary data.</text>
</comment>
<dbReference type="Proteomes" id="UP001196413">
    <property type="component" value="Unassembled WGS sequence"/>
</dbReference>
<dbReference type="EMBL" id="JAHQIW010002643">
    <property type="protein sequence ID" value="KAJ1355931.1"/>
    <property type="molecule type" value="Genomic_DNA"/>
</dbReference>
<feature type="compositionally biased region" description="Basic residues" evidence="1">
    <location>
        <begin position="43"/>
        <end position="61"/>
    </location>
</feature>
<feature type="compositionally biased region" description="Basic residues" evidence="1">
    <location>
        <begin position="1"/>
        <end position="23"/>
    </location>
</feature>
<evidence type="ECO:0000256" key="1">
    <source>
        <dbReference type="SAM" id="MobiDB-lite"/>
    </source>
</evidence>
<proteinExistence type="predicted"/>
<name>A0AAD5QR32_PARTN</name>
<reference evidence="2" key="1">
    <citation type="submission" date="2021-06" db="EMBL/GenBank/DDBJ databases">
        <title>Parelaphostrongylus tenuis whole genome reference sequence.</title>
        <authorList>
            <person name="Garwood T.J."/>
            <person name="Larsen P.A."/>
            <person name="Fountain-Jones N.M."/>
            <person name="Garbe J.R."/>
            <person name="Macchietto M.G."/>
            <person name="Kania S.A."/>
            <person name="Gerhold R.W."/>
            <person name="Richards J.E."/>
            <person name="Wolf T.M."/>
        </authorList>
    </citation>
    <scope>NUCLEOTIDE SEQUENCE</scope>
    <source>
        <strain evidence="2">MNPRO001-30</strain>
        <tissue evidence="2">Meninges</tissue>
    </source>
</reference>
<organism evidence="2 3">
    <name type="scientific">Parelaphostrongylus tenuis</name>
    <name type="common">Meningeal worm</name>
    <dbReference type="NCBI Taxonomy" id="148309"/>
    <lineage>
        <taxon>Eukaryota</taxon>
        <taxon>Metazoa</taxon>
        <taxon>Ecdysozoa</taxon>
        <taxon>Nematoda</taxon>
        <taxon>Chromadorea</taxon>
        <taxon>Rhabditida</taxon>
        <taxon>Rhabditina</taxon>
        <taxon>Rhabditomorpha</taxon>
        <taxon>Strongyloidea</taxon>
        <taxon>Metastrongylidae</taxon>
        <taxon>Parelaphostrongylus</taxon>
    </lineage>
</organism>
<evidence type="ECO:0000313" key="2">
    <source>
        <dbReference type="EMBL" id="KAJ1355931.1"/>
    </source>
</evidence>
<gene>
    <name evidence="2" type="ORF">KIN20_013527</name>
</gene>
<feature type="compositionally biased region" description="Basic and acidic residues" evidence="1">
    <location>
        <begin position="65"/>
        <end position="78"/>
    </location>
</feature>
<protein>
    <submittedName>
        <fullName evidence="2">Uncharacterized protein</fullName>
    </submittedName>
</protein>
<keyword evidence="3" id="KW-1185">Reference proteome</keyword>
<dbReference type="AlphaFoldDB" id="A0AAD5QR32"/>
<feature type="region of interest" description="Disordered" evidence="1">
    <location>
        <begin position="1"/>
        <end position="109"/>
    </location>
</feature>
<accession>A0AAD5QR32</accession>
<evidence type="ECO:0000313" key="3">
    <source>
        <dbReference type="Proteomes" id="UP001196413"/>
    </source>
</evidence>
<sequence>MARSVSRSRKTASKSPARTRRQVTPKSEPLKKAASKSLSRSRSASRGRKTSKKQSSKKSSRSKSYSRELDALLKEPGEKSTPPRTVRKTSSPTKRAEPKRAYSSSKSSFDEIVFKQNTVDQKFCVQNLT</sequence>